<dbReference type="RefSeq" id="WP_048310329.1">
    <property type="nucleotide sequence ID" value="NZ_CP119526.1"/>
</dbReference>
<dbReference type="SMART" id="SM01022">
    <property type="entry name" value="ASCH"/>
    <property type="match status" value="1"/>
</dbReference>
<dbReference type="STRING" id="157733.AB986_08000"/>
<dbReference type="CDD" id="cd06553">
    <property type="entry name" value="ASCH_Ef3133_like"/>
    <property type="match status" value="1"/>
</dbReference>
<dbReference type="Pfam" id="PF04266">
    <property type="entry name" value="ASCH"/>
    <property type="match status" value="1"/>
</dbReference>
<dbReference type="EMBL" id="LELK01000001">
    <property type="protein sequence ID" value="KMM39159.1"/>
    <property type="molecule type" value="Genomic_DNA"/>
</dbReference>
<name>A0A0J6D4D8_9BACL</name>
<accession>A0A0J6D4D8</accession>
<dbReference type="InterPro" id="IPR007374">
    <property type="entry name" value="ASCH_domain"/>
</dbReference>
<dbReference type="PANTHER" id="PTHR39203">
    <property type="entry name" value="CYTOPLASMIC PROTEIN-RELATED"/>
    <property type="match status" value="1"/>
</dbReference>
<protein>
    <submittedName>
        <fullName evidence="2">RNA-binding protein</fullName>
    </submittedName>
</protein>
<comment type="caution">
    <text evidence="2">The sequence shown here is derived from an EMBL/GenBank/DDBJ whole genome shotgun (WGS) entry which is preliminary data.</text>
</comment>
<dbReference type="PANTHER" id="PTHR39203:SF1">
    <property type="entry name" value="CYTOPLASMIC PROTEIN"/>
    <property type="match status" value="1"/>
</dbReference>
<dbReference type="SUPFAM" id="SSF88697">
    <property type="entry name" value="PUA domain-like"/>
    <property type="match status" value="1"/>
</dbReference>
<organism evidence="2 3">
    <name type="scientific">Guptibacillus hwajinpoensis</name>
    <dbReference type="NCBI Taxonomy" id="208199"/>
    <lineage>
        <taxon>Bacteria</taxon>
        <taxon>Bacillati</taxon>
        <taxon>Bacillota</taxon>
        <taxon>Bacilli</taxon>
        <taxon>Bacillales</taxon>
        <taxon>Guptibacillaceae</taxon>
        <taxon>Guptibacillus</taxon>
    </lineage>
</organism>
<keyword evidence="3" id="KW-1185">Reference proteome</keyword>
<sequence>MNETAQNYWDHYWKGREKPPSVTAWQFGDDPDQLAKLVMKGIKTATCSAHIFYELDQEPLPTTQDYSVILNSQNEPVAIIKTVEVSTLPMNEVSEEFAAAEGEGDRSYEYWWNVHEAFFTSELKEVEREFSEDLLVVCERFELIDVK</sequence>
<gene>
    <name evidence="2" type="ORF">AB986_08000</name>
</gene>
<dbReference type="InterPro" id="IPR015947">
    <property type="entry name" value="PUA-like_sf"/>
</dbReference>
<dbReference type="AlphaFoldDB" id="A0A0J6D4D8"/>
<dbReference type="OrthoDB" id="9807542at2"/>
<dbReference type="Proteomes" id="UP000035996">
    <property type="component" value="Unassembled WGS sequence"/>
</dbReference>
<dbReference type="InterPro" id="IPR009326">
    <property type="entry name" value="DUF984"/>
</dbReference>
<evidence type="ECO:0000313" key="3">
    <source>
        <dbReference type="Proteomes" id="UP000035996"/>
    </source>
</evidence>
<feature type="domain" description="ASCH" evidence="1">
    <location>
        <begin position="25"/>
        <end position="145"/>
    </location>
</feature>
<evidence type="ECO:0000259" key="1">
    <source>
        <dbReference type="SMART" id="SM01022"/>
    </source>
</evidence>
<proteinExistence type="predicted"/>
<reference evidence="2" key="1">
    <citation type="submission" date="2015-06" db="EMBL/GenBank/DDBJ databases">
        <authorList>
            <person name="Liu B."/>
            <person name="Wang J."/>
            <person name="Zhu Y."/>
            <person name="Liu G."/>
            <person name="Chen Q."/>
            <person name="Zheng C."/>
            <person name="Che J."/>
            <person name="Ge C."/>
            <person name="Shi H."/>
            <person name="Pan Z."/>
            <person name="Liu X."/>
        </authorList>
    </citation>
    <scope>NUCLEOTIDE SEQUENCE [LARGE SCALE GENOMIC DNA]</scope>
    <source>
        <strain evidence="2">DSM 16346</strain>
    </source>
</reference>
<dbReference type="PIRSF" id="PIRSF021320">
    <property type="entry name" value="DUF984"/>
    <property type="match status" value="1"/>
</dbReference>
<evidence type="ECO:0000313" key="2">
    <source>
        <dbReference type="EMBL" id="KMM39159.1"/>
    </source>
</evidence>
<dbReference type="Gene3D" id="3.10.400.10">
    <property type="entry name" value="Sulfate adenylyltransferase"/>
    <property type="match status" value="1"/>
</dbReference>